<dbReference type="InterPro" id="IPR050490">
    <property type="entry name" value="Bact_solute-bd_prot1"/>
</dbReference>
<evidence type="ECO:0000256" key="4">
    <source>
        <dbReference type="ARBA" id="ARBA00023139"/>
    </source>
</evidence>
<accession>A0A6H9YPJ9</accession>
<reference evidence="7 8" key="1">
    <citation type="submission" date="2019-09" db="EMBL/GenBank/DDBJ databases">
        <title>Actinomadura physcomitrii sp. nov., a novel actinomycete isolated from moss [Physcomitrium sphaericum (Ludw) Fuernr].</title>
        <authorList>
            <person name="Zhuang X."/>
            <person name="Liu C."/>
        </authorList>
    </citation>
    <scope>NUCLEOTIDE SEQUENCE [LARGE SCALE GENOMIC DNA]</scope>
    <source>
        <strain evidence="7 8">HMC1</strain>
    </source>
</reference>
<evidence type="ECO:0000313" key="8">
    <source>
        <dbReference type="Proteomes" id="UP000468735"/>
    </source>
</evidence>
<organism evidence="7 8">
    <name type="scientific">Actinomadura rudentiformis</name>
    <dbReference type="NCBI Taxonomy" id="359158"/>
    <lineage>
        <taxon>Bacteria</taxon>
        <taxon>Bacillati</taxon>
        <taxon>Actinomycetota</taxon>
        <taxon>Actinomycetes</taxon>
        <taxon>Streptosporangiales</taxon>
        <taxon>Thermomonosporaceae</taxon>
        <taxon>Actinomadura</taxon>
    </lineage>
</organism>
<evidence type="ECO:0000313" key="7">
    <source>
        <dbReference type="EMBL" id="KAB2349633.1"/>
    </source>
</evidence>
<dbReference type="RefSeq" id="WP_151560402.1">
    <property type="nucleotide sequence ID" value="NZ_WBMT01000005.1"/>
</dbReference>
<evidence type="ECO:0000256" key="5">
    <source>
        <dbReference type="ARBA" id="ARBA00023288"/>
    </source>
</evidence>
<keyword evidence="5" id="KW-0449">Lipoprotein</keyword>
<dbReference type="PANTHER" id="PTHR43649:SF33">
    <property type="entry name" value="POLYGALACTURONAN_RHAMNOGALACTURONAN-BINDING PROTEIN YTCQ"/>
    <property type="match status" value="1"/>
</dbReference>
<proteinExistence type="predicted"/>
<feature type="signal peptide" evidence="6">
    <location>
        <begin position="1"/>
        <end position="27"/>
    </location>
</feature>
<evidence type="ECO:0000256" key="3">
    <source>
        <dbReference type="ARBA" id="ARBA00023136"/>
    </source>
</evidence>
<dbReference type="PANTHER" id="PTHR43649">
    <property type="entry name" value="ARABINOSE-BINDING PROTEIN-RELATED"/>
    <property type="match status" value="1"/>
</dbReference>
<keyword evidence="8" id="KW-1185">Reference proteome</keyword>
<dbReference type="SUPFAM" id="SSF53850">
    <property type="entry name" value="Periplasmic binding protein-like II"/>
    <property type="match status" value="1"/>
</dbReference>
<comment type="caution">
    <text evidence="7">The sequence shown here is derived from an EMBL/GenBank/DDBJ whole genome shotgun (WGS) entry which is preliminary data.</text>
</comment>
<dbReference type="EMBL" id="WBMT01000005">
    <property type="protein sequence ID" value="KAB2349633.1"/>
    <property type="molecule type" value="Genomic_DNA"/>
</dbReference>
<feature type="chain" id="PRO_5038467018" evidence="6">
    <location>
        <begin position="28"/>
        <end position="437"/>
    </location>
</feature>
<dbReference type="AlphaFoldDB" id="A0A6H9YPJ9"/>
<gene>
    <name evidence="7" type="ORF">F8566_12805</name>
</gene>
<dbReference type="Pfam" id="PF01547">
    <property type="entry name" value="SBP_bac_1"/>
    <property type="match status" value="1"/>
</dbReference>
<evidence type="ECO:0000256" key="1">
    <source>
        <dbReference type="ARBA" id="ARBA00022475"/>
    </source>
</evidence>
<dbReference type="OrthoDB" id="358201at2"/>
<evidence type="ECO:0000256" key="6">
    <source>
        <dbReference type="SAM" id="SignalP"/>
    </source>
</evidence>
<keyword evidence="3" id="KW-0472">Membrane</keyword>
<keyword evidence="2 6" id="KW-0732">Signal</keyword>
<keyword evidence="4" id="KW-0564">Palmitate</keyword>
<keyword evidence="1" id="KW-1003">Cell membrane</keyword>
<dbReference type="PROSITE" id="PS51257">
    <property type="entry name" value="PROKAR_LIPOPROTEIN"/>
    <property type="match status" value="1"/>
</dbReference>
<dbReference type="InterPro" id="IPR006059">
    <property type="entry name" value="SBP"/>
</dbReference>
<name>A0A6H9YPJ9_9ACTN</name>
<protein>
    <submittedName>
        <fullName evidence="7">Extracellular solute-binding protein</fullName>
    </submittedName>
</protein>
<evidence type="ECO:0000256" key="2">
    <source>
        <dbReference type="ARBA" id="ARBA00022729"/>
    </source>
</evidence>
<dbReference type="Proteomes" id="UP000468735">
    <property type="component" value="Unassembled WGS sequence"/>
</dbReference>
<dbReference type="Gene3D" id="3.40.190.10">
    <property type="entry name" value="Periplasmic binding protein-like II"/>
    <property type="match status" value="2"/>
</dbReference>
<sequence>MRRRPGAWTSTLSAALCLALGAAALGAGGCSVKDGSGGASGSGSKEITFLVFETPNLTPQVWDANIRRVTSKHPDIKVKKLVAPTQDRTAYAKQLLTSGQFPDVMVAVSPAGFAESGNLYAWQPGELKDFTNPGNGAVGGKIYQLPANTQTIPVVYYNKSLFTKAGVTAPPRTYAEFLDACAKLKGKGITPLVVGGGHDALGPTWAGILGTEVYAKNPRWMHDRRADKVKFTDPAFVSGARKLADLAAKGYIDKRDLSRDYAATQQAFMDGKGAMYAMGNWFAAAADNPETKPTFEIGQFFWPSDDGKLVVPAFTGGGLLVSAKAKNLDAAKKFALGFQLDKTNLDTSTANDGLFPAIKGYTPPANAGPVFKTGYDLYQQGVRANAVVPAFGFEAGDDGMPAGVVEKWDSAAQDLVTGRRTPEQVARFLDGEWAKGS</sequence>